<dbReference type="OrthoDB" id="6077599at2759"/>
<feature type="region of interest" description="Disordered" evidence="1">
    <location>
        <begin position="341"/>
        <end position="367"/>
    </location>
</feature>
<dbReference type="SUPFAM" id="SSF50978">
    <property type="entry name" value="WD40 repeat-like"/>
    <property type="match status" value="1"/>
</dbReference>
<evidence type="ECO:0000256" key="1">
    <source>
        <dbReference type="SAM" id="MobiDB-lite"/>
    </source>
</evidence>
<evidence type="ECO:0000313" key="3">
    <source>
        <dbReference type="Proteomes" id="UP000838756"/>
    </source>
</evidence>
<dbReference type="InterPro" id="IPR036322">
    <property type="entry name" value="WD40_repeat_dom_sf"/>
</dbReference>
<name>A0A8S4S0Y5_9NEOP</name>
<keyword evidence="3" id="KW-1185">Reference proteome</keyword>
<organism evidence="2 3">
    <name type="scientific">Pararge aegeria aegeria</name>
    <dbReference type="NCBI Taxonomy" id="348720"/>
    <lineage>
        <taxon>Eukaryota</taxon>
        <taxon>Metazoa</taxon>
        <taxon>Ecdysozoa</taxon>
        <taxon>Arthropoda</taxon>
        <taxon>Hexapoda</taxon>
        <taxon>Insecta</taxon>
        <taxon>Pterygota</taxon>
        <taxon>Neoptera</taxon>
        <taxon>Endopterygota</taxon>
        <taxon>Lepidoptera</taxon>
        <taxon>Glossata</taxon>
        <taxon>Ditrysia</taxon>
        <taxon>Papilionoidea</taxon>
        <taxon>Nymphalidae</taxon>
        <taxon>Satyrinae</taxon>
        <taxon>Satyrini</taxon>
        <taxon>Parargina</taxon>
        <taxon>Pararge</taxon>
    </lineage>
</organism>
<dbReference type="PANTHER" id="PTHR15859">
    <property type="entry name" value="SETA BINDING PROTEIN 1"/>
    <property type="match status" value="1"/>
</dbReference>
<proteinExistence type="predicted"/>
<dbReference type="Proteomes" id="UP000838756">
    <property type="component" value="Unassembled WGS sequence"/>
</dbReference>
<accession>A0A8S4S0Y5</accession>
<dbReference type="EMBL" id="CAKXAJ010025889">
    <property type="protein sequence ID" value="CAH2245073.1"/>
    <property type="molecule type" value="Genomic_DNA"/>
</dbReference>
<comment type="caution">
    <text evidence="2">The sequence shown here is derived from an EMBL/GenBank/DDBJ whole genome shotgun (WGS) entry which is preliminary data.</text>
</comment>
<dbReference type="InterPro" id="IPR047876">
    <property type="entry name" value="SHKBP1/KCTD3"/>
</dbReference>
<sequence>MKVQIIKAHHNWVAVAYTHFVTGYRLTDSCGWYVVFQSPVQDSVIERIALNAKTGGSATSSGNNTTGTDVMLGIASGPLVRLWAFSTHSEPVRRTLIGTFNLGVRVEHLLFVGPQLVALSGAGSRSKAGVWHTSTQHWQTQDVAHLTTYDTAGSFLLLGTATGAINYIDMQKFPLRMKDNDLLVTQLYKDPNQEPITAISVYLTPKTNLCGNWIEIAYGTRYGSVRVIVQHPETVGHGPQLFQTFTVHQSPVTKDEEQIFIQKVVPDTDTLYVRLASNGKRVCTIRSVDGSAVSCFVVAECEGALRPRRLLLCGHRSGATQMWDLTGPIDKAAKTLQAVASATTSSGNGGGEGEESPVPDGGPTPDELVRLLTACDLDATPAPVVVPQSPNRPIQP</sequence>
<gene>
    <name evidence="2" type="primary">jg15911</name>
    <name evidence="2" type="ORF">PAEG_LOCUS20952</name>
</gene>
<protein>
    <submittedName>
        <fullName evidence="2">Jg15911 protein</fullName>
    </submittedName>
</protein>
<reference evidence="2" key="1">
    <citation type="submission" date="2022-03" db="EMBL/GenBank/DDBJ databases">
        <authorList>
            <person name="Lindestad O."/>
        </authorList>
    </citation>
    <scope>NUCLEOTIDE SEQUENCE</scope>
</reference>
<dbReference type="PANTHER" id="PTHR15859:SF1">
    <property type="entry name" value="BTB DOMAIN-CONTAINING PROTEIN"/>
    <property type="match status" value="1"/>
</dbReference>
<dbReference type="AlphaFoldDB" id="A0A8S4S0Y5"/>
<evidence type="ECO:0000313" key="2">
    <source>
        <dbReference type="EMBL" id="CAH2245073.1"/>
    </source>
</evidence>